<dbReference type="STRING" id="10228.B3S7F9"/>
<organism evidence="3 4">
    <name type="scientific">Trichoplax adhaerens</name>
    <name type="common">Trichoplax reptans</name>
    <dbReference type="NCBI Taxonomy" id="10228"/>
    <lineage>
        <taxon>Eukaryota</taxon>
        <taxon>Metazoa</taxon>
        <taxon>Placozoa</taxon>
        <taxon>Uniplacotomia</taxon>
        <taxon>Trichoplacea</taxon>
        <taxon>Trichoplacidae</taxon>
        <taxon>Trichoplax</taxon>
    </lineage>
</organism>
<reference evidence="3 4" key="1">
    <citation type="journal article" date="2008" name="Nature">
        <title>The Trichoplax genome and the nature of placozoans.</title>
        <authorList>
            <person name="Srivastava M."/>
            <person name="Begovic E."/>
            <person name="Chapman J."/>
            <person name="Putnam N.H."/>
            <person name="Hellsten U."/>
            <person name="Kawashima T."/>
            <person name="Kuo A."/>
            <person name="Mitros T."/>
            <person name="Salamov A."/>
            <person name="Carpenter M.L."/>
            <person name="Signorovitch A.Y."/>
            <person name="Moreno M.A."/>
            <person name="Kamm K."/>
            <person name="Grimwood J."/>
            <person name="Schmutz J."/>
            <person name="Shapiro H."/>
            <person name="Grigoriev I.V."/>
            <person name="Buss L.W."/>
            <person name="Schierwater B."/>
            <person name="Dellaporta S.L."/>
            <person name="Rokhsar D.S."/>
        </authorList>
    </citation>
    <scope>NUCLEOTIDE SEQUENCE [LARGE SCALE GENOMIC DNA]</scope>
    <source>
        <strain evidence="3 4">Grell-BS-1999</strain>
    </source>
</reference>
<keyword evidence="4" id="KW-1185">Reference proteome</keyword>
<dbReference type="EMBL" id="DS985254">
    <property type="protein sequence ID" value="EDV21281.1"/>
    <property type="molecule type" value="Genomic_DNA"/>
</dbReference>
<feature type="domain" description="Complex 1 LYR protein" evidence="2">
    <location>
        <begin position="8"/>
        <end position="64"/>
    </location>
</feature>
<dbReference type="AlphaFoldDB" id="B3S7F9"/>
<dbReference type="RefSeq" id="XP_002116248.1">
    <property type="nucleotide sequence ID" value="XM_002116212.1"/>
</dbReference>
<dbReference type="GO" id="GO:0016226">
    <property type="term" value="P:iron-sulfur cluster assembly"/>
    <property type="evidence" value="ECO:0000318"/>
    <property type="project" value="GO_Central"/>
</dbReference>
<dbReference type="PhylomeDB" id="B3S7F9"/>
<dbReference type="PANTHER" id="PTHR13166">
    <property type="entry name" value="PROTEIN C6ORF149"/>
    <property type="match status" value="1"/>
</dbReference>
<dbReference type="InterPro" id="IPR008011">
    <property type="entry name" value="Complex1_LYR_dom"/>
</dbReference>
<dbReference type="KEGG" id="tad:TRIADDRAFT_30723"/>
<dbReference type="OrthoDB" id="275715at2759"/>
<dbReference type="HOGENOM" id="CLU_120076_3_0_1"/>
<dbReference type="GO" id="GO:0005739">
    <property type="term" value="C:mitochondrion"/>
    <property type="evidence" value="ECO:0000318"/>
    <property type="project" value="GO_Central"/>
</dbReference>
<evidence type="ECO:0000313" key="4">
    <source>
        <dbReference type="Proteomes" id="UP000009022"/>
    </source>
</evidence>
<dbReference type="PANTHER" id="PTHR13166:SF7">
    <property type="entry name" value="LYR MOTIF-CONTAINING PROTEIN 4"/>
    <property type="match status" value="1"/>
</dbReference>
<gene>
    <name evidence="3" type="ORF">TRIADDRAFT_30723</name>
</gene>
<dbReference type="CDD" id="cd20264">
    <property type="entry name" value="Complex1_LYR_LYRM4"/>
    <property type="match status" value="1"/>
</dbReference>
<dbReference type="FunCoup" id="B3S7F9">
    <property type="interactions" value="1954"/>
</dbReference>
<protein>
    <recommendedName>
        <fullName evidence="2">Complex 1 LYR protein domain-containing protein</fullName>
    </recommendedName>
</protein>
<proteinExistence type="inferred from homology"/>
<dbReference type="Proteomes" id="UP000009022">
    <property type="component" value="Unassembled WGS sequence"/>
</dbReference>
<evidence type="ECO:0000313" key="3">
    <source>
        <dbReference type="EMBL" id="EDV21281.1"/>
    </source>
</evidence>
<evidence type="ECO:0000259" key="2">
    <source>
        <dbReference type="Pfam" id="PF05347"/>
    </source>
</evidence>
<dbReference type="eggNOG" id="KOG3801">
    <property type="taxonomic scope" value="Eukaryota"/>
</dbReference>
<dbReference type="InterPro" id="IPR045297">
    <property type="entry name" value="Complex1_LYR_LYRM4"/>
</dbReference>
<dbReference type="InterPro" id="IPR051522">
    <property type="entry name" value="ISC_assembly_LYR"/>
</dbReference>
<dbReference type="OMA" id="YTTDKLV"/>
<comment type="similarity">
    <text evidence="1">Belongs to the complex I LYR family.</text>
</comment>
<evidence type="ECO:0000256" key="1">
    <source>
        <dbReference type="ARBA" id="ARBA00009508"/>
    </source>
</evidence>
<dbReference type="GO" id="GO:1990221">
    <property type="term" value="C:L-cysteine desulfurase complex"/>
    <property type="evidence" value="ECO:0000318"/>
    <property type="project" value="GO_Central"/>
</dbReference>
<dbReference type="InParanoid" id="B3S7F9"/>
<accession>B3S7F9</accession>
<sequence>MSNSTASQVLKLYRQMMKAGSQFPIYSYRAYALRRIKDAFKENKTVTDPDVINQLISKANHNLEIIKRQVALGHVYHHPKLIIETLPNQKKP</sequence>
<dbReference type="Pfam" id="PF05347">
    <property type="entry name" value="Complex1_LYR"/>
    <property type="match status" value="1"/>
</dbReference>
<name>B3S7F9_TRIAD</name>
<dbReference type="GeneID" id="6757373"/>
<dbReference type="CTD" id="6757373"/>